<reference evidence="2 3" key="1">
    <citation type="journal article" date="2014" name="Agronomy (Basel)">
        <title>A Draft Genome Sequence for Ensete ventricosum, the Drought-Tolerant Tree Against Hunger.</title>
        <authorList>
            <person name="Harrison J."/>
            <person name="Moore K.A."/>
            <person name="Paszkiewicz K."/>
            <person name="Jones T."/>
            <person name="Grant M."/>
            <person name="Ambacheew D."/>
            <person name="Muzemil S."/>
            <person name="Studholme D.J."/>
        </authorList>
    </citation>
    <scope>NUCLEOTIDE SEQUENCE [LARGE SCALE GENOMIC DNA]</scope>
</reference>
<organism evidence="2 3">
    <name type="scientific">Ensete ventricosum</name>
    <name type="common">Abyssinian banana</name>
    <name type="synonym">Musa ensete</name>
    <dbReference type="NCBI Taxonomy" id="4639"/>
    <lineage>
        <taxon>Eukaryota</taxon>
        <taxon>Viridiplantae</taxon>
        <taxon>Streptophyta</taxon>
        <taxon>Embryophyta</taxon>
        <taxon>Tracheophyta</taxon>
        <taxon>Spermatophyta</taxon>
        <taxon>Magnoliopsida</taxon>
        <taxon>Liliopsida</taxon>
        <taxon>Zingiberales</taxon>
        <taxon>Musaceae</taxon>
        <taxon>Ensete</taxon>
    </lineage>
</organism>
<keyword evidence="1" id="KW-0812">Transmembrane</keyword>
<keyword evidence="1" id="KW-0472">Membrane</keyword>
<keyword evidence="1" id="KW-1133">Transmembrane helix</keyword>
<dbReference type="AlphaFoldDB" id="A0A426X1N1"/>
<gene>
    <name evidence="2" type="ORF">B296_00054429</name>
</gene>
<dbReference type="Proteomes" id="UP000287651">
    <property type="component" value="Unassembled WGS sequence"/>
</dbReference>
<name>A0A426X1N1_ENSVE</name>
<evidence type="ECO:0000313" key="3">
    <source>
        <dbReference type="Proteomes" id="UP000287651"/>
    </source>
</evidence>
<evidence type="ECO:0000256" key="1">
    <source>
        <dbReference type="SAM" id="Phobius"/>
    </source>
</evidence>
<comment type="caution">
    <text evidence="2">The sequence shown here is derived from an EMBL/GenBank/DDBJ whole genome shotgun (WGS) entry which is preliminary data.</text>
</comment>
<dbReference type="EMBL" id="AMZH03029196">
    <property type="protein sequence ID" value="RRT33379.1"/>
    <property type="molecule type" value="Genomic_DNA"/>
</dbReference>
<feature type="transmembrane region" description="Helical" evidence="1">
    <location>
        <begin position="56"/>
        <end position="78"/>
    </location>
</feature>
<evidence type="ECO:0000313" key="2">
    <source>
        <dbReference type="EMBL" id="RRT33379.1"/>
    </source>
</evidence>
<protein>
    <submittedName>
        <fullName evidence="2">Uncharacterized protein</fullName>
    </submittedName>
</protein>
<proteinExistence type="predicted"/>
<sequence length="159" mass="17706">MSLCVGILLHKPYRAAGVILLHFSHSCFAPQPPPSKFIALPDSSITFPISGQDGLFFLPFPLLLPLVFMFFLDSLAWVRGVLKALRVMKSCHDFDSVVIEESLVTIRERYSIPDEYALHAPLLGQHPLDPYPNELSVFVDVLEAGLQLPLHPVIKECLG</sequence>
<accession>A0A426X1N1</accession>